<dbReference type="OrthoDB" id="456967at2"/>
<dbReference type="EMBL" id="CP003989">
    <property type="protein sequence ID" value="AGA34930.1"/>
    <property type="molecule type" value="Genomic_DNA"/>
</dbReference>
<accession>L0E153</accession>
<evidence type="ECO:0000313" key="1">
    <source>
        <dbReference type="EMBL" id="AGA34930.1"/>
    </source>
</evidence>
<dbReference type="HOGENOM" id="CLU_137934_0_0_6"/>
<evidence type="ECO:0000313" key="2">
    <source>
        <dbReference type="Proteomes" id="UP000010809"/>
    </source>
</evidence>
<dbReference type="AlphaFoldDB" id="L0E153"/>
<name>L0E153_THIND</name>
<dbReference type="STRING" id="1255043.TVNIR_3293"/>
<organism evidence="1 2">
    <name type="scientific">Thioalkalivibrio nitratireducens (strain DSM 14787 / UNIQEM 213 / ALEN2)</name>
    <dbReference type="NCBI Taxonomy" id="1255043"/>
    <lineage>
        <taxon>Bacteria</taxon>
        <taxon>Pseudomonadati</taxon>
        <taxon>Pseudomonadota</taxon>
        <taxon>Gammaproteobacteria</taxon>
        <taxon>Chromatiales</taxon>
        <taxon>Ectothiorhodospiraceae</taxon>
        <taxon>Thioalkalivibrio</taxon>
    </lineage>
</organism>
<keyword evidence="2" id="KW-1185">Reference proteome</keyword>
<dbReference type="eggNOG" id="ENOG50331FE">
    <property type="taxonomic scope" value="Bacteria"/>
</dbReference>
<sequence>MKFKEAVEAAAHPLNDSYNPGKQALKREHRAQVRGRDRAFTGSVDIDGALQADPRYRHDPRWDYGLGYEHRSGHEQAVWIEVHPASTSEVRAVIQKLQWLKRYLSDRAPALNRITVMMGKQKPFVWLATSAVKIPPNTPQARLLRAHGLDLPRQQITLP</sequence>
<dbReference type="Proteomes" id="UP000010809">
    <property type="component" value="Chromosome"/>
</dbReference>
<proteinExistence type="predicted"/>
<dbReference type="PATRIC" id="fig|1255043.3.peg.3322"/>
<dbReference type="RefSeq" id="WP_015260029.1">
    <property type="nucleotide sequence ID" value="NC_019902.2"/>
</dbReference>
<gene>
    <name evidence="1" type="ordered locus">TVNIR_3293</name>
</gene>
<protein>
    <submittedName>
        <fullName evidence="1">Uncharacterized protein</fullName>
    </submittedName>
</protein>
<reference evidence="1" key="1">
    <citation type="submission" date="2015-12" db="EMBL/GenBank/DDBJ databases">
        <authorList>
            <person name="Tikhonova T.V."/>
            <person name="Pavlov A.R."/>
            <person name="Beletsky A.V."/>
            <person name="Mardanov A.V."/>
            <person name="Sorokin D.Y."/>
            <person name="Ravin N.V."/>
            <person name="Popov V.O."/>
        </authorList>
    </citation>
    <scope>NUCLEOTIDE SEQUENCE</scope>
    <source>
        <strain evidence="1">DSM 14787</strain>
    </source>
</reference>
<dbReference type="KEGG" id="tni:TVNIR_3293"/>